<evidence type="ECO:0000313" key="4">
    <source>
        <dbReference type="Proteomes" id="UP000288812"/>
    </source>
</evidence>
<dbReference type="OrthoDB" id="9796965at2"/>
<accession>A0A437S5G0</accession>
<dbReference type="PANTHER" id="PTHR11178">
    <property type="entry name" value="IRON-SULFUR CLUSTER SCAFFOLD PROTEIN NFU-RELATED"/>
    <property type="match status" value="1"/>
</dbReference>
<keyword evidence="4" id="KW-1185">Reference proteome</keyword>
<comment type="caution">
    <text evidence="3">The sequence shown here is derived from an EMBL/GenBank/DDBJ whole genome shotgun (WGS) entry which is preliminary data.</text>
</comment>
<dbReference type="RefSeq" id="WP_127724928.1">
    <property type="nucleotide sequence ID" value="NZ_RLIH01000012.1"/>
</dbReference>
<dbReference type="GO" id="GO:0016226">
    <property type="term" value="P:iron-sulfur cluster assembly"/>
    <property type="evidence" value="ECO:0007669"/>
    <property type="project" value="InterPro"/>
</dbReference>
<evidence type="ECO:0000256" key="1">
    <source>
        <dbReference type="ARBA" id="ARBA00049958"/>
    </source>
</evidence>
<organism evidence="3 4">
    <name type="scientific">Anaerosphaera multitolerans</name>
    <dbReference type="NCBI Taxonomy" id="2487351"/>
    <lineage>
        <taxon>Bacteria</taxon>
        <taxon>Bacillati</taxon>
        <taxon>Bacillota</taxon>
        <taxon>Tissierellia</taxon>
        <taxon>Tissierellales</taxon>
        <taxon>Peptoniphilaceae</taxon>
        <taxon>Anaerosphaera</taxon>
    </lineage>
</organism>
<dbReference type="Gene3D" id="3.30.300.130">
    <property type="entry name" value="Fe-S cluster assembly (FSCA)"/>
    <property type="match status" value="1"/>
</dbReference>
<dbReference type="GO" id="GO:0051536">
    <property type="term" value="F:iron-sulfur cluster binding"/>
    <property type="evidence" value="ECO:0007669"/>
    <property type="project" value="InterPro"/>
</dbReference>
<reference evidence="3 4" key="1">
    <citation type="submission" date="2018-11" db="EMBL/GenBank/DDBJ databases">
        <title>Genome sequencing and assembly of Anaerosphaera sp. nov., GS7-6-2.</title>
        <authorList>
            <person name="Rettenmaier R."/>
            <person name="Liebl W."/>
            <person name="Zverlov V."/>
        </authorList>
    </citation>
    <scope>NUCLEOTIDE SEQUENCE [LARGE SCALE GENOMIC DNA]</scope>
    <source>
        <strain evidence="3 4">GS7-6-2</strain>
    </source>
</reference>
<dbReference type="Proteomes" id="UP000288812">
    <property type="component" value="Unassembled WGS sequence"/>
</dbReference>
<evidence type="ECO:0000313" key="3">
    <source>
        <dbReference type="EMBL" id="RVU54250.1"/>
    </source>
</evidence>
<dbReference type="InterPro" id="IPR034904">
    <property type="entry name" value="FSCA_dom_sf"/>
</dbReference>
<proteinExistence type="predicted"/>
<dbReference type="SUPFAM" id="SSF117916">
    <property type="entry name" value="Fe-S cluster assembly (FSCA) domain-like"/>
    <property type="match status" value="1"/>
</dbReference>
<dbReference type="EMBL" id="RLIH01000012">
    <property type="protein sequence ID" value="RVU54250.1"/>
    <property type="molecule type" value="Genomic_DNA"/>
</dbReference>
<dbReference type="GO" id="GO:0005506">
    <property type="term" value="F:iron ion binding"/>
    <property type="evidence" value="ECO:0007669"/>
    <property type="project" value="InterPro"/>
</dbReference>
<evidence type="ECO:0000259" key="2">
    <source>
        <dbReference type="Pfam" id="PF01106"/>
    </source>
</evidence>
<name>A0A437S5G0_9FIRM</name>
<sequence length="96" mass="10545">MAEGNLNLKVKKVIDNEIAPVIESHGGVIDIKSIENGIVTITLSGSCNNCPAAQITTEEIVKEKLLQRLPEEVKDVKLSSEVSEDLWNFAKEILNE</sequence>
<comment type="function">
    <text evidence="1">May be involved in the formation or repair of [Fe-S] clusters present in iron-sulfur proteins.</text>
</comment>
<dbReference type="Pfam" id="PF01106">
    <property type="entry name" value="NifU"/>
    <property type="match status" value="1"/>
</dbReference>
<feature type="domain" description="NIF system FeS cluster assembly NifU C-terminal" evidence="2">
    <location>
        <begin position="10"/>
        <end position="73"/>
    </location>
</feature>
<protein>
    <submittedName>
        <fullName evidence="3">NifU family protein</fullName>
    </submittedName>
</protein>
<dbReference type="AlphaFoldDB" id="A0A437S5G0"/>
<gene>
    <name evidence="3" type="ORF">EF514_08080</name>
</gene>
<dbReference type="InterPro" id="IPR001075">
    <property type="entry name" value="NIF_FeS_clus_asmbl_NifU_C"/>
</dbReference>